<protein>
    <recommendedName>
        <fullName evidence="8">Peptidase S54 rhomboid domain-containing protein</fullName>
    </recommendedName>
</protein>
<gene>
    <name evidence="6" type="ORF">FRUB_07083</name>
</gene>
<keyword evidence="3 5" id="KW-1133">Transmembrane helix</keyword>
<dbReference type="Proteomes" id="UP000214646">
    <property type="component" value="Unassembled WGS sequence"/>
</dbReference>
<evidence type="ECO:0000256" key="2">
    <source>
        <dbReference type="ARBA" id="ARBA00022692"/>
    </source>
</evidence>
<reference evidence="7" key="1">
    <citation type="submission" date="2017-06" db="EMBL/GenBank/DDBJ databases">
        <title>Genome analysis of Fimbriiglobus ruber SP5, the first member of the order Planctomycetales with confirmed chitinolytic capability.</title>
        <authorList>
            <person name="Ravin N.V."/>
            <person name="Rakitin A.L."/>
            <person name="Ivanova A.A."/>
            <person name="Beletsky A.V."/>
            <person name="Kulichevskaya I.S."/>
            <person name="Mardanov A.V."/>
            <person name="Dedysh S.N."/>
        </authorList>
    </citation>
    <scope>NUCLEOTIDE SEQUENCE [LARGE SCALE GENOMIC DNA]</scope>
    <source>
        <strain evidence="7">SP5</strain>
    </source>
</reference>
<comment type="subcellular location">
    <subcellularLocation>
        <location evidence="1">Membrane</location>
        <topology evidence="1">Multi-pass membrane protein</topology>
    </subcellularLocation>
</comment>
<feature type="transmembrane region" description="Helical" evidence="5">
    <location>
        <begin position="157"/>
        <end position="184"/>
    </location>
</feature>
<comment type="caution">
    <text evidence="6">The sequence shown here is derived from an EMBL/GenBank/DDBJ whole genome shotgun (WGS) entry which is preliminary data.</text>
</comment>
<feature type="transmembrane region" description="Helical" evidence="5">
    <location>
        <begin position="109"/>
        <end position="127"/>
    </location>
</feature>
<evidence type="ECO:0000256" key="3">
    <source>
        <dbReference type="ARBA" id="ARBA00022989"/>
    </source>
</evidence>
<feature type="transmembrane region" description="Helical" evidence="5">
    <location>
        <begin position="73"/>
        <end position="97"/>
    </location>
</feature>
<evidence type="ECO:0008006" key="8">
    <source>
        <dbReference type="Google" id="ProtNLM"/>
    </source>
</evidence>
<dbReference type="Gene3D" id="1.20.1540.10">
    <property type="entry name" value="Rhomboid-like"/>
    <property type="match status" value="1"/>
</dbReference>
<keyword evidence="7" id="KW-1185">Reference proteome</keyword>
<evidence type="ECO:0000256" key="5">
    <source>
        <dbReference type="SAM" id="Phobius"/>
    </source>
</evidence>
<dbReference type="InterPro" id="IPR035952">
    <property type="entry name" value="Rhomboid-like_sf"/>
</dbReference>
<dbReference type="AlphaFoldDB" id="A0A225DAH0"/>
<dbReference type="EMBL" id="NIDE01000014">
    <property type="protein sequence ID" value="OWK37963.1"/>
    <property type="molecule type" value="Genomic_DNA"/>
</dbReference>
<sequence length="281" mass="32373">MIWMRLLTRLEQTFGRFAVPHLTLALVISQVVVYVVTTGMNARPEVRNGAVEPVEARLYLIPDKVLEGEVWRFATFLILPPTMNIVFNCIFWYLFWLMGSTLEIYWGHFRYNLYLLVGYLATAGAAFFTPEHAATNVFLESTVLLAFAWLNPEFRVYVYFIFPIPIKWSARLVWAGVILAVLVGDWSMKATALASVVNFFVFFGPELWEAVRYGRRRMAAQAARFADEGRRPAYYHKCMVCGITDQINRKMDFRYCSKCAGECCYCADHLKNHEHKTNPAA</sequence>
<dbReference type="GO" id="GO:0016020">
    <property type="term" value="C:membrane"/>
    <property type="evidence" value="ECO:0007669"/>
    <property type="project" value="UniProtKB-SubCell"/>
</dbReference>
<evidence type="ECO:0000256" key="1">
    <source>
        <dbReference type="ARBA" id="ARBA00004141"/>
    </source>
</evidence>
<keyword evidence="4 5" id="KW-0472">Membrane</keyword>
<evidence type="ECO:0000313" key="6">
    <source>
        <dbReference type="EMBL" id="OWK37963.1"/>
    </source>
</evidence>
<keyword evidence="2 5" id="KW-0812">Transmembrane</keyword>
<proteinExistence type="predicted"/>
<evidence type="ECO:0000313" key="7">
    <source>
        <dbReference type="Proteomes" id="UP000214646"/>
    </source>
</evidence>
<feature type="transmembrane region" description="Helical" evidence="5">
    <location>
        <begin position="21"/>
        <end position="40"/>
    </location>
</feature>
<organism evidence="6 7">
    <name type="scientific">Fimbriiglobus ruber</name>
    <dbReference type="NCBI Taxonomy" id="1908690"/>
    <lineage>
        <taxon>Bacteria</taxon>
        <taxon>Pseudomonadati</taxon>
        <taxon>Planctomycetota</taxon>
        <taxon>Planctomycetia</taxon>
        <taxon>Gemmatales</taxon>
        <taxon>Gemmataceae</taxon>
        <taxon>Fimbriiglobus</taxon>
    </lineage>
</organism>
<accession>A0A225DAH0</accession>
<evidence type="ECO:0000256" key="4">
    <source>
        <dbReference type="ARBA" id="ARBA00023136"/>
    </source>
</evidence>
<name>A0A225DAH0_9BACT</name>
<dbReference type="SUPFAM" id="SSF144091">
    <property type="entry name" value="Rhomboid-like"/>
    <property type="match status" value="1"/>
</dbReference>